<dbReference type="Proteomes" id="UP000027222">
    <property type="component" value="Unassembled WGS sequence"/>
</dbReference>
<accession>A0A067SVR5</accession>
<name>A0A067SVR5_GALM3</name>
<dbReference type="AlphaFoldDB" id="A0A067SVR5"/>
<evidence type="ECO:0000313" key="3">
    <source>
        <dbReference type="Proteomes" id="UP000027222"/>
    </source>
</evidence>
<gene>
    <name evidence="2" type="ORF">GALMADRAFT_249881</name>
</gene>
<dbReference type="HOGENOM" id="CLU_1496305_0_0_1"/>
<dbReference type="OrthoDB" id="3066851at2759"/>
<reference evidence="3" key="1">
    <citation type="journal article" date="2014" name="Proc. Natl. Acad. Sci. U.S.A.">
        <title>Extensive sampling of basidiomycete genomes demonstrates inadequacy of the white-rot/brown-rot paradigm for wood decay fungi.</title>
        <authorList>
            <person name="Riley R."/>
            <person name="Salamov A.A."/>
            <person name="Brown D.W."/>
            <person name="Nagy L.G."/>
            <person name="Floudas D."/>
            <person name="Held B.W."/>
            <person name="Levasseur A."/>
            <person name="Lombard V."/>
            <person name="Morin E."/>
            <person name="Otillar R."/>
            <person name="Lindquist E.A."/>
            <person name="Sun H."/>
            <person name="LaButti K.M."/>
            <person name="Schmutz J."/>
            <person name="Jabbour D."/>
            <person name="Luo H."/>
            <person name="Baker S.E."/>
            <person name="Pisabarro A.G."/>
            <person name="Walton J.D."/>
            <person name="Blanchette R.A."/>
            <person name="Henrissat B."/>
            <person name="Martin F."/>
            <person name="Cullen D."/>
            <person name="Hibbett D.S."/>
            <person name="Grigoriev I.V."/>
        </authorList>
    </citation>
    <scope>NUCLEOTIDE SEQUENCE [LARGE SCALE GENOMIC DNA]</scope>
    <source>
        <strain evidence="3">CBS 339.88</strain>
    </source>
</reference>
<evidence type="ECO:0000313" key="2">
    <source>
        <dbReference type="EMBL" id="KDR74946.1"/>
    </source>
</evidence>
<protein>
    <submittedName>
        <fullName evidence="2">Uncharacterized protein</fullName>
    </submittedName>
</protein>
<sequence length="180" mass="20146">MSPHPTYFLVHADDKHGKPVNISGFYISAGDFPLMAIPAGTLSSSTPTAHELRKVVFKGRYKKTVLYNKEHAKHHLDSDDTVDLHKYGKHKDEPLLFVDKNDDAEENNDEDVEQNMEDFLEGKPMSHHHDHSDSNQGYSGGYAQPQVQTGNLCGDPACGRTYICSRDYNRNVQPLGYSGV</sequence>
<feature type="region of interest" description="Disordered" evidence="1">
    <location>
        <begin position="122"/>
        <end position="143"/>
    </location>
</feature>
<organism evidence="2 3">
    <name type="scientific">Galerina marginata (strain CBS 339.88)</name>
    <dbReference type="NCBI Taxonomy" id="685588"/>
    <lineage>
        <taxon>Eukaryota</taxon>
        <taxon>Fungi</taxon>
        <taxon>Dikarya</taxon>
        <taxon>Basidiomycota</taxon>
        <taxon>Agaricomycotina</taxon>
        <taxon>Agaricomycetes</taxon>
        <taxon>Agaricomycetidae</taxon>
        <taxon>Agaricales</taxon>
        <taxon>Agaricineae</taxon>
        <taxon>Strophariaceae</taxon>
        <taxon>Galerina</taxon>
    </lineage>
</organism>
<proteinExistence type="predicted"/>
<dbReference type="EMBL" id="KL142382">
    <property type="protein sequence ID" value="KDR74946.1"/>
    <property type="molecule type" value="Genomic_DNA"/>
</dbReference>
<evidence type="ECO:0000256" key="1">
    <source>
        <dbReference type="SAM" id="MobiDB-lite"/>
    </source>
</evidence>
<keyword evidence="3" id="KW-1185">Reference proteome</keyword>